<proteinExistence type="predicted"/>
<dbReference type="GO" id="GO:0016491">
    <property type="term" value="F:oxidoreductase activity"/>
    <property type="evidence" value="ECO:0007669"/>
    <property type="project" value="UniProtKB-KW"/>
</dbReference>
<dbReference type="PANTHER" id="PTHR42923">
    <property type="entry name" value="PROTOPORPHYRINOGEN OXIDASE"/>
    <property type="match status" value="1"/>
</dbReference>
<evidence type="ECO:0000313" key="3">
    <source>
        <dbReference type="Proteomes" id="UP000829401"/>
    </source>
</evidence>
<dbReference type="NCBIfam" id="TIGR03467">
    <property type="entry name" value="HpnE"/>
    <property type="match status" value="1"/>
</dbReference>
<dbReference type="EC" id="1.17.8.1" evidence="2"/>
<dbReference type="InterPro" id="IPR017830">
    <property type="entry name" value="SQase_HpnE"/>
</dbReference>
<dbReference type="eggNOG" id="COG1232">
    <property type="taxonomic scope" value="Bacteria"/>
</dbReference>
<dbReference type="Gene3D" id="3.50.50.60">
    <property type="entry name" value="FAD/NAD(P)-binding domain"/>
    <property type="match status" value="1"/>
</dbReference>
<feature type="domain" description="Amine oxidase" evidence="1">
    <location>
        <begin position="21"/>
        <end position="448"/>
    </location>
</feature>
<dbReference type="InterPro" id="IPR002937">
    <property type="entry name" value="Amino_oxidase"/>
</dbReference>
<evidence type="ECO:0000259" key="1">
    <source>
        <dbReference type="Pfam" id="PF01593"/>
    </source>
</evidence>
<accession>A0A9E7CRX5</accession>
<keyword evidence="2" id="KW-0560">Oxidoreductase</keyword>
<gene>
    <name evidence="2" type="primary">hpnE</name>
    <name evidence="2" type="ORF">K1I37_18740</name>
</gene>
<organism evidence="2 3">
    <name type="scientific">Alicyclobacillus acidoterrestris (strain ATCC 49025 / DSM 3922 / CIP 106132 / NCIMB 13137 / GD3B)</name>
    <dbReference type="NCBI Taxonomy" id="1356854"/>
    <lineage>
        <taxon>Bacteria</taxon>
        <taxon>Bacillati</taxon>
        <taxon>Bacillota</taxon>
        <taxon>Bacilli</taxon>
        <taxon>Bacillales</taxon>
        <taxon>Alicyclobacillaceae</taxon>
        <taxon>Alicyclobacillus</taxon>
    </lineage>
</organism>
<sequence>MESVRDRMTSSRILIIGAGWAGISAAHSLMLAGVPGEQIVMLERAPRAGGRAFSFTDKEQGLDLDNGQHVLLGCCDQFVQLLGDMNIANAYRFQPSLNIPVYCEGAWGQLFSKRLTGALHLLPGLLSYAHLGMLDRVRALRAAPGFLHPDVEALDAMSFGDWLRKNGQTERTIGRLWDLVGTAVLNGHVDQISAGLAAESFRMGVVAGWQQARLGLFTRPLGDLADDAVSHLQRRGVTVRFNTAVDSLLFEGNQVMGARLRDGQNWVADTVISAVPHDALWRMLPDVWQRHADFQGLQKLAWSPILNAFILYDRPVTQHDVFASTQLGGMFVFNRAALVGEDHLDGRWLSISISAADRYRALSHDEIGAMVQKAIAEALPEARDANVEHCKVVWQPRATFLASPGTAGKRLNPTSAAQGLLIAGDWTNTGWPASLEGAVRSGQAAVEAWLRGGRKQPDLPMTS</sequence>
<dbReference type="InterPro" id="IPR050464">
    <property type="entry name" value="Zeta_carotene_desat/Oxidored"/>
</dbReference>
<dbReference type="Pfam" id="PF01593">
    <property type="entry name" value="Amino_oxidase"/>
    <property type="match status" value="1"/>
</dbReference>
<dbReference type="RefSeq" id="WP_021295959.1">
    <property type="nucleotide sequence ID" value="NZ_AURB01000113.1"/>
</dbReference>
<dbReference type="STRING" id="1356854.N007_04600"/>
<dbReference type="Proteomes" id="UP000829401">
    <property type="component" value="Chromosome"/>
</dbReference>
<dbReference type="PANTHER" id="PTHR42923:SF47">
    <property type="entry name" value="BLR3003 PROTEIN"/>
    <property type="match status" value="1"/>
</dbReference>
<dbReference type="KEGG" id="aaco:K1I37_18740"/>
<name>T0BVM7_ALIAG</name>
<dbReference type="AlphaFoldDB" id="T0BVM7"/>
<keyword evidence="3" id="KW-1185">Reference proteome</keyword>
<reference evidence="3" key="1">
    <citation type="journal article" date="2022" name="G3 (Bethesda)">
        <title>Unveiling the complete genome sequence of Alicyclobacillus acidoterrestris DSM 3922T, a taint-producing strain.</title>
        <authorList>
            <person name="Leonardo I.C."/>
            <person name="Barreto Crespo M.T."/>
            <person name="Gaspar F.B."/>
        </authorList>
    </citation>
    <scope>NUCLEOTIDE SEQUENCE [LARGE SCALE GENOMIC DNA]</scope>
    <source>
        <strain evidence="3">DSM 3922</strain>
    </source>
</reference>
<evidence type="ECO:0000313" key="2">
    <source>
        <dbReference type="EMBL" id="UNO48670.1"/>
    </source>
</evidence>
<accession>T0BVM7</accession>
<dbReference type="SUPFAM" id="SSF51905">
    <property type="entry name" value="FAD/NAD(P)-binding domain"/>
    <property type="match status" value="1"/>
</dbReference>
<dbReference type="EMBL" id="CP080467">
    <property type="protein sequence ID" value="UNO48670.1"/>
    <property type="molecule type" value="Genomic_DNA"/>
</dbReference>
<dbReference type="InterPro" id="IPR036188">
    <property type="entry name" value="FAD/NAD-bd_sf"/>
</dbReference>
<protein>
    <submittedName>
        <fullName evidence="2">Hydroxysqualene dehydroxylase HpnE</fullName>
        <ecNumber evidence="2">1.17.8.1</ecNumber>
    </submittedName>
</protein>